<feature type="region of interest" description="Disordered" evidence="1">
    <location>
        <begin position="1"/>
        <end position="42"/>
    </location>
</feature>
<dbReference type="EMBL" id="SNRW01000778">
    <property type="protein sequence ID" value="KAA6399313.1"/>
    <property type="molecule type" value="Genomic_DNA"/>
</dbReference>
<feature type="region of interest" description="Disordered" evidence="1">
    <location>
        <begin position="312"/>
        <end position="331"/>
    </location>
</feature>
<evidence type="ECO:0000313" key="2">
    <source>
        <dbReference type="EMBL" id="KAA6399313.1"/>
    </source>
</evidence>
<feature type="region of interest" description="Disordered" evidence="1">
    <location>
        <begin position="79"/>
        <end position="103"/>
    </location>
</feature>
<name>A0A5J4WX08_9EUKA</name>
<accession>A0A5J4WX08</accession>
<sequence>MIKQYSPQTPSNPDRKTGAVESDNEQWPLSLQPRINQSSPRPLLITATGRKDGILESNRDDPLRHLNIPQSLHYSKYNQQQSDTNRNVQQQNRKNISLSQSPNIRNQSLTAQFPRRYQQNFTQREFLKISTFPLVPESVRPTHYSKKFSPLYHTEAGSTFTPPSYTFQRPMFSSQTARTLQAQSFYIPVLQSKHLYMQPIIPGPNGVFEKQNYGLMQRMQEDEEAVKEIRGRFEALYQMNREERNYNTNEADIIDYDKYEKENETLLQQISESENTITQKNSAIIEDNKNQERIESYLQKQYYEEEQEQLAKLNEQQKSQDEIEGQSSEVEQEIKQGFEHLTDLPEMIELGNTIRSNMSETIRSGKDMSTPTSRRRFNKSPVQRTDSKASLIATLRKDMISKDGSGKFMITEDLIPKQEWWVEEEKKDKSKERVQQIDFSVPPTVSPRNHLI</sequence>
<protein>
    <submittedName>
        <fullName evidence="2">Uncharacterized protein</fullName>
    </submittedName>
</protein>
<dbReference type="AlphaFoldDB" id="A0A5J4WX08"/>
<feature type="compositionally biased region" description="Polar residues" evidence="1">
    <location>
        <begin position="1"/>
        <end position="12"/>
    </location>
</feature>
<organism evidence="2 3">
    <name type="scientific">Streblomastix strix</name>
    <dbReference type="NCBI Taxonomy" id="222440"/>
    <lineage>
        <taxon>Eukaryota</taxon>
        <taxon>Metamonada</taxon>
        <taxon>Preaxostyla</taxon>
        <taxon>Oxymonadida</taxon>
        <taxon>Streblomastigidae</taxon>
        <taxon>Streblomastix</taxon>
    </lineage>
</organism>
<feature type="compositionally biased region" description="Polar residues" evidence="1">
    <location>
        <begin position="363"/>
        <end position="372"/>
    </location>
</feature>
<comment type="caution">
    <text evidence="2">The sequence shown here is derived from an EMBL/GenBank/DDBJ whole genome shotgun (WGS) entry which is preliminary data.</text>
</comment>
<feature type="compositionally biased region" description="Polar residues" evidence="1">
    <location>
        <begin position="25"/>
        <end position="40"/>
    </location>
</feature>
<gene>
    <name evidence="2" type="ORF">EZS28_005155</name>
</gene>
<evidence type="ECO:0000256" key="1">
    <source>
        <dbReference type="SAM" id="MobiDB-lite"/>
    </source>
</evidence>
<evidence type="ECO:0000313" key="3">
    <source>
        <dbReference type="Proteomes" id="UP000324800"/>
    </source>
</evidence>
<proteinExistence type="predicted"/>
<feature type="region of interest" description="Disordered" evidence="1">
    <location>
        <begin position="363"/>
        <end position="385"/>
    </location>
</feature>
<reference evidence="2 3" key="1">
    <citation type="submission" date="2019-03" db="EMBL/GenBank/DDBJ databases">
        <title>Single cell metagenomics reveals metabolic interactions within the superorganism composed of flagellate Streblomastix strix and complex community of Bacteroidetes bacteria on its surface.</title>
        <authorList>
            <person name="Treitli S.C."/>
            <person name="Kolisko M."/>
            <person name="Husnik F."/>
            <person name="Keeling P."/>
            <person name="Hampl V."/>
        </authorList>
    </citation>
    <scope>NUCLEOTIDE SEQUENCE [LARGE SCALE GENOMIC DNA]</scope>
    <source>
        <strain evidence="2">ST1C</strain>
    </source>
</reference>
<dbReference type="Proteomes" id="UP000324800">
    <property type="component" value="Unassembled WGS sequence"/>
</dbReference>